<feature type="domain" description="WCX" evidence="2">
    <location>
        <begin position="276"/>
        <end position="354"/>
    </location>
</feature>
<evidence type="ECO:0000259" key="2">
    <source>
        <dbReference type="Pfam" id="PF25583"/>
    </source>
</evidence>
<dbReference type="Pfam" id="PF13280">
    <property type="entry name" value="WYL"/>
    <property type="match status" value="1"/>
</dbReference>
<proteinExistence type="predicted"/>
<dbReference type="InterPro" id="IPR026881">
    <property type="entry name" value="WYL_dom"/>
</dbReference>
<dbReference type="Pfam" id="PF25583">
    <property type="entry name" value="WCX"/>
    <property type="match status" value="1"/>
</dbReference>
<sequence>MENKVDLFDRRDCLRKILLEYKEPQSTTVLHERLCAELALENHILKTTQRDLDALERIGDARQVKRDSDLRANFWEWAGPGLDLTLLPTEAMTVSAIIDHAARFGLQAPPEMLGKLRKYVDGVMRKGPLRKLEWAKRITTGTRFTVLHPGRSDPTHVARIQDALRYNEPLKITYLPRDAGGVECVYHLKPLALSYQDSNIYLSAYVLTEEWPKGCAPKPGTPRGKYSSNGPKSQCALMLHRVVAVGESGWEIPEPEDFDVNSLEAQKHLMTIHGNERVELRLRLGANLHNRLTENPLTAEQIVEQSSDGKWDLSCTLLDTQGLRLFLLSNADDIEVLAPPVIRAHVRDALRRAVSLYAND</sequence>
<accession>A0A5E7APG3</accession>
<evidence type="ECO:0000259" key="1">
    <source>
        <dbReference type="Pfam" id="PF13280"/>
    </source>
</evidence>
<feature type="domain" description="WYL" evidence="1">
    <location>
        <begin position="156"/>
        <end position="205"/>
    </location>
</feature>
<organism evidence="3 4">
    <name type="scientific">Pseudomonas fluorescens</name>
    <dbReference type="NCBI Taxonomy" id="294"/>
    <lineage>
        <taxon>Bacteria</taxon>
        <taxon>Pseudomonadati</taxon>
        <taxon>Pseudomonadota</taxon>
        <taxon>Gammaproteobacteria</taxon>
        <taxon>Pseudomonadales</taxon>
        <taxon>Pseudomonadaceae</taxon>
        <taxon>Pseudomonas</taxon>
    </lineage>
</organism>
<reference evidence="3 4" key="1">
    <citation type="submission" date="2019-09" db="EMBL/GenBank/DDBJ databases">
        <authorList>
            <person name="Chandra G."/>
            <person name="Truman W A."/>
        </authorList>
    </citation>
    <scope>NUCLEOTIDE SEQUENCE [LARGE SCALE GENOMIC DNA]</scope>
    <source>
        <strain evidence="3">PS704</strain>
    </source>
</reference>
<dbReference type="RefSeq" id="WP_224792444.1">
    <property type="nucleotide sequence ID" value="NZ_CABVHP010000002.1"/>
</dbReference>
<dbReference type="InterPro" id="IPR051534">
    <property type="entry name" value="CBASS_pafABC_assoc_protein"/>
</dbReference>
<dbReference type="AlphaFoldDB" id="A0A5E7APG3"/>
<dbReference type="InterPro" id="IPR057727">
    <property type="entry name" value="WCX_dom"/>
</dbReference>
<dbReference type="EMBL" id="CABVHP010000002">
    <property type="protein sequence ID" value="VVN79830.1"/>
    <property type="molecule type" value="Genomic_DNA"/>
</dbReference>
<dbReference type="PANTHER" id="PTHR34580">
    <property type="match status" value="1"/>
</dbReference>
<dbReference type="Proteomes" id="UP000326557">
    <property type="component" value="Unassembled WGS sequence"/>
</dbReference>
<gene>
    <name evidence="3" type="ORF">PS704_01013</name>
</gene>
<evidence type="ECO:0000313" key="3">
    <source>
        <dbReference type="EMBL" id="VVN79830.1"/>
    </source>
</evidence>
<name>A0A5E7APG3_PSEFL</name>
<dbReference type="PANTHER" id="PTHR34580:SF1">
    <property type="entry name" value="PROTEIN PAFC"/>
    <property type="match status" value="1"/>
</dbReference>
<protein>
    <submittedName>
        <fullName evidence="3">Uncharacterized protein</fullName>
    </submittedName>
</protein>
<evidence type="ECO:0000313" key="4">
    <source>
        <dbReference type="Proteomes" id="UP000326557"/>
    </source>
</evidence>